<feature type="chain" id="PRO_5008898276" evidence="2">
    <location>
        <begin position="23"/>
        <end position="143"/>
    </location>
</feature>
<reference evidence="3 4" key="1">
    <citation type="journal article" date="2016" name="Nat. Commun.">
        <title>Extremotolerant tardigrade genome and improved radiotolerance of human cultured cells by tardigrade-unique protein.</title>
        <authorList>
            <person name="Hashimoto T."/>
            <person name="Horikawa D.D."/>
            <person name="Saito Y."/>
            <person name="Kuwahara H."/>
            <person name="Kozuka-Hata H."/>
            <person name="Shin-I T."/>
            <person name="Minakuchi Y."/>
            <person name="Ohishi K."/>
            <person name="Motoyama A."/>
            <person name="Aizu T."/>
            <person name="Enomoto A."/>
            <person name="Kondo K."/>
            <person name="Tanaka S."/>
            <person name="Hara Y."/>
            <person name="Koshikawa S."/>
            <person name="Sagara H."/>
            <person name="Miura T."/>
            <person name="Yokobori S."/>
            <person name="Miyagawa K."/>
            <person name="Suzuki Y."/>
            <person name="Kubo T."/>
            <person name="Oyama M."/>
            <person name="Kohara Y."/>
            <person name="Fujiyama A."/>
            <person name="Arakawa K."/>
            <person name="Katayama T."/>
            <person name="Toyoda A."/>
            <person name="Kunieda T."/>
        </authorList>
    </citation>
    <scope>NUCLEOTIDE SEQUENCE [LARGE SCALE GENOMIC DNA]</scope>
    <source>
        <strain evidence="3 4">YOKOZUNA-1</strain>
    </source>
</reference>
<organism evidence="3 4">
    <name type="scientific">Ramazzottius varieornatus</name>
    <name type="common">Water bear</name>
    <name type="synonym">Tardigrade</name>
    <dbReference type="NCBI Taxonomy" id="947166"/>
    <lineage>
        <taxon>Eukaryota</taxon>
        <taxon>Metazoa</taxon>
        <taxon>Ecdysozoa</taxon>
        <taxon>Tardigrada</taxon>
        <taxon>Eutardigrada</taxon>
        <taxon>Parachela</taxon>
        <taxon>Hypsibioidea</taxon>
        <taxon>Ramazzottiidae</taxon>
        <taxon>Ramazzottius</taxon>
    </lineage>
</organism>
<evidence type="ECO:0000313" key="4">
    <source>
        <dbReference type="Proteomes" id="UP000186922"/>
    </source>
</evidence>
<dbReference type="Proteomes" id="UP000186922">
    <property type="component" value="Unassembled WGS sequence"/>
</dbReference>
<feature type="compositionally biased region" description="Basic and acidic residues" evidence="1">
    <location>
        <begin position="133"/>
        <end position="143"/>
    </location>
</feature>
<gene>
    <name evidence="3" type="primary">RvY_08142-1</name>
    <name evidence="3" type="synonym">RvY_08142.1</name>
    <name evidence="3" type="ORF">RvY_08142</name>
</gene>
<evidence type="ECO:0000256" key="1">
    <source>
        <dbReference type="SAM" id="MobiDB-lite"/>
    </source>
</evidence>
<dbReference type="AlphaFoldDB" id="A0A1D1VCZ9"/>
<name>A0A1D1VCZ9_RAMVA</name>
<sequence>MANFRLLLGISAVLLTLRLANADMEGEPSFLPSNQDVQDYGYFVNPPLWMEEAQGYIGRPKRFFPKIHLPLALRSSFDYSYNSLGHVPSSIDSSSNSKAEVTAPARPSFRVNTQADNVQDESSVGQNGAGRIHTNEPVHLRFG</sequence>
<feature type="signal peptide" evidence="2">
    <location>
        <begin position="1"/>
        <end position="22"/>
    </location>
</feature>
<evidence type="ECO:0000256" key="2">
    <source>
        <dbReference type="SAM" id="SignalP"/>
    </source>
</evidence>
<dbReference type="EMBL" id="BDGG01000003">
    <property type="protein sequence ID" value="GAU96743.1"/>
    <property type="molecule type" value="Genomic_DNA"/>
</dbReference>
<keyword evidence="4" id="KW-1185">Reference proteome</keyword>
<protein>
    <submittedName>
        <fullName evidence="3">Uncharacterized protein</fullName>
    </submittedName>
</protein>
<comment type="caution">
    <text evidence="3">The sequence shown here is derived from an EMBL/GenBank/DDBJ whole genome shotgun (WGS) entry which is preliminary data.</text>
</comment>
<feature type="region of interest" description="Disordered" evidence="1">
    <location>
        <begin position="118"/>
        <end position="143"/>
    </location>
</feature>
<keyword evidence="2" id="KW-0732">Signal</keyword>
<accession>A0A1D1VCZ9</accession>
<proteinExistence type="predicted"/>
<evidence type="ECO:0000313" key="3">
    <source>
        <dbReference type="EMBL" id="GAU96743.1"/>
    </source>
</evidence>